<dbReference type="GO" id="GO:0008270">
    <property type="term" value="F:zinc ion binding"/>
    <property type="evidence" value="ECO:0007669"/>
    <property type="project" value="UniProtKB-UniRule"/>
</dbReference>
<evidence type="ECO:0000256" key="7">
    <source>
        <dbReference type="ARBA" id="ARBA00022801"/>
    </source>
</evidence>
<comment type="catalytic activity">
    <reaction evidence="11 15">
        <text>cytidine + H2O + H(+) = uridine + NH4(+)</text>
        <dbReference type="Rhea" id="RHEA:16069"/>
        <dbReference type="ChEBI" id="CHEBI:15377"/>
        <dbReference type="ChEBI" id="CHEBI:15378"/>
        <dbReference type="ChEBI" id="CHEBI:16704"/>
        <dbReference type="ChEBI" id="CHEBI:17562"/>
        <dbReference type="ChEBI" id="CHEBI:28938"/>
        <dbReference type="EC" id="3.5.4.5"/>
    </reaction>
</comment>
<evidence type="ECO:0000256" key="9">
    <source>
        <dbReference type="ARBA" id="ARBA00032005"/>
    </source>
</evidence>
<dbReference type="AlphaFoldDB" id="A0A4R2N2Z5"/>
<dbReference type="Gene3D" id="3.40.140.10">
    <property type="entry name" value="Cytidine Deaminase, domain 2"/>
    <property type="match status" value="1"/>
</dbReference>
<gene>
    <name evidence="17" type="ORF">EV697_101387</name>
</gene>
<dbReference type="PANTHER" id="PTHR11644:SF2">
    <property type="entry name" value="CYTIDINE DEAMINASE"/>
    <property type="match status" value="1"/>
</dbReference>
<comment type="catalytic activity">
    <reaction evidence="10 15">
        <text>2'-deoxycytidine + H2O + H(+) = 2'-deoxyuridine + NH4(+)</text>
        <dbReference type="Rhea" id="RHEA:13433"/>
        <dbReference type="ChEBI" id="CHEBI:15377"/>
        <dbReference type="ChEBI" id="CHEBI:15378"/>
        <dbReference type="ChEBI" id="CHEBI:15698"/>
        <dbReference type="ChEBI" id="CHEBI:16450"/>
        <dbReference type="ChEBI" id="CHEBI:28938"/>
        <dbReference type="EC" id="3.5.4.5"/>
    </reaction>
</comment>
<dbReference type="InterPro" id="IPR050202">
    <property type="entry name" value="Cyt/Deoxycyt_deaminase"/>
</dbReference>
<keyword evidence="7 15" id="KW-0378">Hydrolase</keyword>
<dbReference type="SUPFAM" id="SSF53927">
    <property type="entry name" value="Cytidine deaminase-like"/>
    <property type="match status" value="1"/>
</dbReference>
<evidence type="ECO:0000256" key="1">
    <source>
        <dbReference type="ARBA" id="ARBA00001947"/>
    </source>
</evidence>
<dbReference type="RefSeq" id="WP_132021967.1">
    <property type="nucleotide sequence ID" value="NZ_CP016605.1"/>
</dbReference>
<evidence type="ECO:0000256" key="8">
    <source>
        <dbReference type="ARBA" id="ARBA00022833"/>
    </source>
</evidence>
<keyword evidence="6 14" id="KW-0479">Metal-binding</keyword>
<dbReference type="InterPro" id="IPR016193">
    <property type="entry name" value="Cytidine_deaminase-like"/>
</dbReference>
<comment type="similarity">
    <text evidence="3 15">Belongs to the cytidine and deoxycytidylate deaminase family.</text>
</comment>
<dbReference type="InterPro" id="IPR002125">
    <property type="entry name" value="CMP_dCMP_dom"/>
</dbReference>
<dbReference type="CDD" id="cd01283">
    <property type="entry name" value="cytidine_deaminase"/>
    <property type="match status" value="1"/>
</dbReference>
<dbReference type="Proteomes" id="UP000294841">
    <property type="component" value="Unassembled WGS sequence"/>
</dbReference>
<dbReference type="GO" id="GO:0005829">
    <property type="term" value="C:cytosol"/>
    <property type="evidence" value="ECO:0007669"/>
    <property type="project" value="TreeGrafter"/>
</dbReference>
<feature type="binding site" evidence="13">
    <location>
        <begin position="43"/>
        <end position="49"/>
    </location>
    <ligand>
        <name>substrate</name>
    </ligand>
</feature>
<dbReference type="FunFam" id="3.40.140.10:FF:000008">
    <property type="entry name" value="Cytidine deaminase"/>
    <property type="match status" value="1"/>
</dbReference>
<feature type="binding site" evidence="14">
    <location>
        <position position="90"/>
    </location>
    <ligand>
        <name>Zn(2+)</name>
        <dbReference type="ChEBI" id="CHEBI:29105"/>
        <note>catalytic</note>
    </ligand>
</feature>
<dbReference type="Pfam" id="PF00383">
    <property type="entry name" value="dCMP_cyt_deam_1"/>
    <property type="match status" value="1"/>
</dbReference>
<comment type="cofactor">
    <cofactor evidence="1 14 15">
        <name>Zn(2+)</name>
        <dbReference type="ChEBI" id="CHEBI:29105"/>
    </cofactor>
</comment>
<dbReference type="InterPro" id="IPR006262">
    <property type="entry name" value="Cyt_deam_tetra"/>
</dbReference>
<protein>
    <recommendedName>
        <fullName evidence="5 15">Cytidine deaminase</fullName>
        <ecNumber evidence="4 15">3.5.4.5</ecNumber>
    </recommendedName>
    <alternativeName>
        <fullName evidence="9 15">Cytidine aminohydrolase</fullName>
    </alternativeName>
</protein>
<dbReference type="InterPro" id="IPR016192">
    <property type="entry name" value="APOBEC/CMP_deaminase_Zn-bd"/>
</dbReference>
<feature type="domain" description="CMP/dCMP-type deaminase" evidence="16">
    <location>
        <begin position="2"/>
        <end position="129"/>
    </location>
</feature>
<evidence type="ECO:0000256" key="15">
    <source>
        <dbReference type="RuleBase" id="RU364006"/>
    </source>
</evidence>
<evidence type="ECO:0000256" key="12">
    <source>
        <dbReference type="PIRSR" id="PIRSR606262-1"/>
    </source>
</evidence>
<dbReference type="GO" id="GO:0055086">
    <property type="term" value="P:nucleobase-containing small molecule metabolic process"/>
    <property type="evidence" value="ECO:0007669"/>
    <property type="project" value="UniProtKB-ARBA"/>
</dbReference>
<dbReference type="EC" id="3.5.4.5" evidence="4 15"/>
<keyword evidence="8 14" id="KW-0862">Zinc</keyword>
<evidence type="ECO:0000256" key="3">
    <source>
        <dbReference type="ARBA" id="ARBA00006576"/>
    </source>
</evidence>
<feature type="active site" description="Proton donor" evidence="12">
    <location>
        <position position="56"/>
    </location>
</feature>
<feature type="binding site" evidence="14">
    <location>
        <position position="54"/>
    </location>
    <ligand>
        <name>Zn(2+)</name>
        <dbReference type="ChEBI" id="CHEBI:29105"/>
        <note>catalytic</note>
    </ligand>
</feature>
<sequence length="131" mass="14728">MDINKKLVEEALKSRNNAYAPYSNFQVGAAVLTEDDEIYSGCNIENASYTPTVCAERVAIFKAVYDGHKKIKKVAIVGKLGDYTFPCGVCRQVIREFCTTDCEIIVIKNKEEYQTLKFTELFPHSFGPDSL</sequence>
<dbReference type="GO" id="GO:0042802">
    <property type="term" value="F:identical protein binding"/>
    <property type="evidence" value="ECO:0007669"/>
    <property type="project" value="UniProtKB-ARBA"/>
</dbReference>
<proteinExistence type="inferred from homology"/>
<evidence type="ECO:0000256" key="4">
    <source>
        <dbReference type="ARBA" id="ARBA00012783"/>
    </source>
</evidence>
<organism evidence="17 18">
    <name type="scientific">Bisgaardia hudsonensis</name>
    <dbReference type="NCBI Taxonomy" id="109472"/>
    <lineage>
        <taxon>Bacteria</taxon>
        <taxon>Pseudomonadati</taxon>
        <taxon>Pseudomonadota</taxon>
        <taxon>Gammaproteobacteria</taxon>
        <taxon>Pasteurellales</taxon>
        <taxon>Pasteurellaceae</taxon>
        <taxon>Bisgaardia</taxon>
    </lineage>
</organism>
<feature type="binding site" evidence="14">
    <location>
        <position position="87"/>
    </location>
    <ligand>
        <name>Zn(2+)</name>
        <dbReference type="ChEBI" id="CHEBI:29105"/>
        <note>catalytic</note>
    </ligand>
</feature>
<evidence type="ECO:0000256" key="14">
    <source>
        <dbReference type="PIRSR" id="PIRSR606262-3"/>
    </source>
</evidence>
<reference evidence="17 18" key="1">
    <citation type="submission" date="2019-03" db="EMBL/GenBank/DDBJ databases">
        <title>Genomic Encyclopedia of Type Strains, Phase IV (KMG-IV): sequencing the most valuable type-strain genomes for metagenomic binning, comparative biology and taxonomic classification.</title>
        <authorList>
            <person name="Goeker M."/>
        </authorList>
    </citation>
    <scope>NUCLEOTIDE SEQUENCE [LARGE SCALE GENOMIC DNA]</scope>
    <source>
        <strain evidence="17 18">DSM 28231</strain>
    </source>
</reference>
<evidence type="ECO:0000259" key="16">
    <source>
        <dbReference type="PROSITE" id="PS51747"/>
    </source>
</evidence>
<evidence type="ECO:0000256" key="6">
    <source>
        <dbReference type="ARBA" id="ARBA00022723"/>
    </source>
</evidence>
<evidence type="ECO:0000256" key="13">
    <source>
        <dbReference type="PIRSR" id="PIRSR606262-2"/>
    </source>
</evidence>
<dbReference type="OrthoDB" id="9795347at2"/>
<dbReference type="NCBIfam" id="TIGR01354">
    <property type="entry name" value="cyt_deam_tetra"/>
    <property type="match status" value="1"/>
</dbReference>
<dbReference type="PANTHER" id="PTHR11644">
    <property type="entry name" value="CYTIDINE DEAMINASE"/>
    <property type="match status" value="1"/>
</dbReference>
<evidence type="ECO:0000313" key="18">
    <source>
        <dbReference type="Proteomes" id="UP000294841"/>
    </source>
</evidence>
<name>A0A4R2N2Z5_9PAST</name>
<dbReference type="PROSITE" id="PS51747">
    <property type="entry name" value="CYT_DCMP_DEAMINASES_2"/>
    <property type="match status" value="1"/>
</dbReference>
<evidence type="ECO:0000256" key="11">
    <source>
        <dbReference type="ARBA" id="ARBA00049558"/>
    </source>
</evidence>
<evidence type="ECO:0000313" key="17">
    <source>
        <dbReference type="EMBL" id="TCP14248.1"/>
    </source>
</evidence>
<comment type="function">
    <text evidence="2 15">This enzyme scavenges exogenous and endogenous cytidine and 2'-deoxycytidine for UMP synthesis.</text>
</comment>
<comment type="caution">
    <text evidence="17">The sequence shown here is derived from an EMBL/GenBank/DDBJ whole genome shotgun (WGS) entry which is preliminary data.</text>
</comment>
<dbReference type="GO" id="GO:0004126">
    <property type="term" value="F:cytidine deaminase activity"/>
    <property type="evidence" value="ECO:0007669"/>
    <property type="project" value="UniProtKB-UniRule"/>
</dbReference>
<accession>A0A4R2N2Z5</accession>
<dbReference type="PROSITE" id="PS00903">
    <property type="entry name" value="CYT_DCMP_DEAMINASES_1"/>
    <property type="match status" value="1"/>
</dbReference>
<dbReference type="NCBIfam" id="NF004064">
    <property type="entry name" value="PRK05578.1"/>
    <property type="match status" value="1"/>
</dbReference>
<evidence type="ECO:0000256" key="2">
    <source>
        <dbReference type="ARBA" id="ARBA00003949"/>
    </source>
</evidence>
<dbReference type="EMBL" id="SLXI01000001">
    <property type="protein sequence ID" value="TCP14248.1"/>
    <property type="molecule type" value="Genomic_DNA"/>
</dbReference>
<dbReference type="GO" id="GO:0072527">
    <property type="term" value="P:pyrimidine-containing compound metabolic process"/>
    <property type="evidence" value="ECO:0007669"/>
    <property type="project" value="UniProtKB-ARBA"/>
</dbReference>
<evidence type="ECO:0000256" key="5">
    <source>
        <dbReference type="ARBA" id="ARBA00018266"/>
    </source>
</evidence>
<evidence type="ECO:0000256" key="10">
    <source>
        <dbReference type="ARBA" id="ARBA00049252"/>
    </source>
</evidence>
<keyword evidence="18" id="KW-1185">Reference proteome</keyword>